<proteinExistence type="predicted"/>
<sequence length="1538" mass="161426">MSDPQRGRRVASDAFTQLTADIDDDRFAGIPADALVAHRRDEHQMLLAGRPADALSGLAPARRLGPYRNRVGVATWFDVFAAANRLEVRAGGVAAPALVLTAAGPPVVTPRTTTVDVGPGTVWVRGDLLDAALPADAYVGVRVRAGALRLAGAATVTGDVVEFGTPLEGSVRLEPEPDDPAAGGPVLPEALTLWFRSGSGRVEGTAGRAEVWGRVFDLPGPTGARTFLEPLWTLVLEYDVDPRTLDPAAADTELVRYAGTGRITGAGLGLPVVVAPDPAILGAAAVAAHWCLRAHGLTARWYGPDPRPHELDDAWLTVAGTGVTVFAEQVAPLPGPVTHEFDLWAITDGGGQRLPWRQRYDDAFLFHHRRHAADGEQLMVTGHADLAVDRPVTSDGRPVATPTGRSVLLLRHAAGTVTARLGATVAGSPAVHQFALRNALVWTTAPTLVIVDGTLVDARRIDAGTAQLLHQAYAWTPILPDPYVSNGFVHRPRIGREPRTPLLCRVTWTAPESVAVSFAGLLAGNLAVGGRAASPGGSRPVPASDGAPDVGLTQVEQGTLTFDRAGTAARKVARTAEERGRGERVEKARREDERSIAIVDRYLTEFLGPAPGLTLLDVSTNQDLLGVAVGDGSDGPVPAGVFAVDGLAVHSEVGRMRVVALPQHQWEPVRTLDEDQDLVTLGWFPTPLAAAGDGGATQVGARSQRLMPVIPEDALHGTVEAHRDGETVVVRTTFPFGLIAAIRLQPLETPDRRADRYGLTRPEFPEVTARGGIQITALAEGGRPDGGGVSPTFAGRMRQLLNGVDLASGGPLGLSVLGATGGSGGSVEKVFNDDMADRPRVPVTRIDLSGYGGSNFSDWNDPFAAFSAAAKVQFRVLLGRTALEVVKVNSVLHPWGIRVTRSVTIERRPGGGVIRRDSGWQAFTPGLFDYRYADAARNILVAPYGFDAGLFRGLFDVRTIRPAPGAEFVHGTDRFVPYYFDADVALDGRAGRSPARGVLGYLQTAPSGEPAGADALRALIETQGPIGGPVDTWLDLGGSGLPFRAQRVEVGLAMAGTDPLFVATVRGVPKLPTTGAWSVVTRPVAAVPPGGGEAVPVADSRGVPVVRRYPIAYPADDSLHPEPPLAGVPGPYRFADAADLLTPAAPANDYALLQSTPTHAFLFPRPSVPAAGTARIEAGVRPAIADILARSTSKGAFPPPANTIELPAGPHLDVGPTGELALSAPVEVVNHPTPLRLSGTPGHGSSLFYDRATLRLELGFDRWDVDFTGLRIWSDISGLAGLTGSQWHVVGGSDRRPQIAELVSLLLPEIEEILRYIPTFGARGSQGPVDLGASNAKHEIKVNVRYGQTIPPTTAVFPAGSGVKLTLSITQSAGVDLATGGAKASVAFGAELEGKVPLFSVGVAAAFLTVSGKVSFSLSSVNGVIGSEQLELTAFVGIGVEGTIGPFKAYAFLGIGFVLVYDAIADTTKYGGLVAMEAGVDLKVVKVKIRAELKGLVYSDAGITKCDYSGSVKIQVDIFLFLSISATYQVTETAELGS</sequence>
<dbReference type="Proteomes" id="UP000680866">
    <property type="component" value="Chromosome"/>
</dbReference>
<evidence type="ECO:0000313" key="1">
    <source>
        <dbReference type="EMBL" id="BCJ66697.1"/>
    </source>
</evidence>
<accession>A0A810MZX9</accession>
<dbReference type="KEGG" id="pry:Prubr_37180"/>
<organism evidence="1 2">
    <name type="scientific">Polymorphospora rubra</name>
    <dbReference type="NCBI Taxonomy" id="338584"/>
    <lineage>
        <taxon>Bacteria</taxon>
        <taxon>Bacillati</taxon>
        <taxon>Actinomycetota</taxon>
        <taxon>Actinomycetes</taxon>
        <taxon>Micromonosporales</taxon>
        <taxon>Micromonosporaceae</taxon>
        <taxon>Polymorphospora</taxon>
    </lineage>
</organism>
<dbReference type="EMBL" id="AP023359">
    <property type="protein sequence ID" value="BCJ66697.1"/>
    <property type="molecule type" value="Genomic_DNA"/>
</dbReference>
<evidence type="ECO:0000313" key="2">
    <source>
        <dbReference type="Proteomes" id="UP000680866"/>
    </source>
</evidence>
<reference evidence="1" key="1">
    <citation type="submission" date="2020-08" db="EMBL/GenBank/DDBJ databases">
        <title>Whole genome shotgun sequence of Polymorphospora rubra NBRC 101157.</title>
        <authorList>
            <person name="Komaki H."/>
            <person name="Tamura T."/>
        </authorList>
    </citation>
    <scope>NUCLEOTIDE SEQUENCE</scope>
    <source>
        <strain evidence="1">NBRC 101157</strain>
    </source>
</reference>
<dbReference type="RefSeq" id="WP_212826972.1">
    <property type="nucleotide sequence ID" value="NZ_AP023359.1"/>
</dbReference>
<keyword evidence="2" id="KW-1185">Reference proteome</keyword>
<gene>
    <name evidence="1" type="ORF">Prubr_37180</name>
</gene>
<protein>
    <submittedName>
        <fullName evidence="1">Uncharacterized protein</fullName>
    </submittedName>
</protein>
<name>A0A810MZX9_9ACTN</name>